<keyword evidence="2" id="KW-1185">Reference proteome</keyword>
<evidence type="ECO:0000313" key="1">
    <source>
        <dbReference type="EMBL" id="KAI9555983.1"/>
    </source>
</evidence>
<evidence type="ECO:0000313" key="2">
    <source>
        <dbReference type="Proteomes" id="UP000820818"/>
    </source>
</evidence>
<accession>A0AAD5L5A7</accession>
<dbReference type="Proteomes" id="UP000820818">
    <property type="component" value="Linkage Group LG7"/>
</dbReference>
<dbReference type="EMBL" id="WJBH02000007">
    <property type="protein sequence ID" value="KAI9555983.1"/>
    <property type="molecule type" value="Genomic_DNA"/>
</dbReference>
<gene>
    <name evidence="1" type="ORF">GHT06_018541</name>
</gene>
<dbReference type="AlphaFoldDB" id="A0AAD5L5A7"/>
<comment type="caution">
    <text evidence="1">The sequence shown here is derived from an EMBL/GenBank/DDBJ whole genome shotgun (WGS) entry which is preliminary data.</text>
</comment>
<sequence length="204" mass="23182">MDDSNVSNLIPQTINLFKLSDCANGLFPDQMWQTLIKLLETFLPKIDRHTLYIYLIARRNKDTLLQLNAQKTMNEAENYSGWVSSLAENYMETLKNKQVLPWVAIDSKTNIIIAASCQCAVCYSVIYANSLPSTSKENVWLETHPKRSVTGEDRECLKVYGGCVTRDLFKDFLSSLPTYASSDQTFFSSCLDMSRNFSRSGLPF</sequence>
<protein>
    <submittedName>
        <fullName evidence="1">Uncharacterized protein</fullName>
    </submittedName>
</protein>
<name>A0AAD5L5A7_9CRUS</name>
<reference evidence="1 2" key="1">
    <citation type="submission" date="2022-05" db="EMBL/GenBank/DDBJ databases">
        <title>A multi-omics perspective on studying reproductive biology in Daphnia sinensis.</title>
        <authorList>
            <person name="Jia J."/>
        </authorList>
    </citation>
    <scope>NUCLEOTIDE SEQUENCE [LARGE SCALE GENOMIC DNA]</scope>
    <source>
        <strain evidence="1 2">WSL</strain>
    </source>
</reference>
<organism evidence="1 2">
    <name type="scientific">Daphnia sinensis</name>
    <dbReference type="NCBI Taxonomy" id="1820382"/>
    <lineage>
        <taxon>Eukaryota</taxon>
        <taxon>Metazoa</taxon>
        <taxon>Ecdysozoa</taxon>
        <taxon>Arthropoda</taxon>
        <taxon>Crustacea</taxon>
        <taxon>Branchiopoda</taxon>
        <taxon>Diplostraca</taxon>
        <taxon>Cladocera</taxon>
        <taxon>Anomopoda</taxon>
        <taxon>Daphniidae</taxon>
        <taxon>Daphnia</taxon>
        <taxon>Daphnia similis group</taxon>
    </lineage>
</organism>
<proteinExistence type="predicted"/>